<feature type="transmembrane region" description="Helical" evidence="8">
    <location>
        <begin position="204"/>
        <end position="232"/>
    </location>
</feature>
<keyword evidence="3" id="KW-1003">Cell membrane</keyword>
<dbReference type="InterPro" id="IPR000515">
    <property type="entry name" value="MetI-like"/>
</dbReference>
<gene>
    <name evidence="10" type="ORF">GGQ74_000125</name>
</gene>
<evidence type="ECO:0000313" key="10">
    <source>
        <dbReference type="EMBL" id="NJB66485.1"/>
    </source>
</evidence>
<evidence type="ECO:0000256" key="8">
    <source>
        <dbReference type="RuleBase" id="RU363032"/>
    </source>
</evidence>
<reference evidence="10 11" key="1">
    <citation type="submission" date="2020-03" db="EMBL/GenBank/DDBJ databases">
        <title>Genomic Encyclopedia of Type Strains, Phase IV (KMG-IV): sequencing the most valuable type-strain genomes for metagenomic binning, comparative biology and taxonomic classification.</title>
        <authorList>
            <person name="Goeker M."/>
        </authorList>
    </citation>
    <scope>NUCLEOTIDE SEQUENCE [LARGE SCALE GENOMIC DNA]</scope>
    <source>
        <strain evidence="10 11">DSM 24233</strain>
    </source>
</reference>
<comment type="subcellular location">
    <subcellularLocation>
        <location evidence="1">Cell inner membrane</location>
        <topology evidence="1">Multi-pass membrane protein</topology>
    </subcellularLocation>
    <subcellularLocation>
        <location evidence="8">Cell membrane</location>
        <topology evidence="8">Multi-pass membrane protein</topology>
    </subcellularLocation>
</comment>
<keyword evidence="6 8" id="KW-1133">Transmembrane helix</keyword>
<keyword evidence="2 8" id="KW-0813">Transport</keyword>
<keyword evidence="7 8" id="KW-0472">Membrane</keyword>
<evidence type="ECO:0000256" key="3">
    <source>
        <dbReference type="ARBA" id="ARBA00022475"/>
    </source>
</evidence>
<evidence type="ECO:0000256" key="6">
    <source>
        <dbReference type="ARBA" id="ARBA00022989"/>
    </source>
</evidence>
<evidence type="ECO:0000256" key="4">
    <source>
        <dbReference type="ARBA" id="ARBA00022519"/>
    </source>
</evidence>
<comment type="similarity">
    <text evidence="8">Belongs to the binding-protein-dependent transport system permease family.</text>
</comment>
<dbReference type="SUPFAM" id="SSF161098">
    <property type="entry name" value="MetI-like"/>
    <property type="match status" value="2"/>
</dbReference>
<dbReference type="PANTHER" id="PTHR43357">
    <property type="entry name" value="INNER MEMBRANE ABC TRANSPORTER PERMEASE PROTEIN YDCV"/>
    <property type="match status" value="1"/>
</dbReference>
<dbReference type="Gene3D" id="1.10.3720.10">
    <property type="entry name" value="MetI-like"/>
    <property type="match status" value="2"/>
</dbReference>
<feature type="domain" description="ABC transmembrane type-1" evidence="9">
    <location>
        <begin position="68"/>
        <end position="275"/>
    </location>
</feature>
<dbReference type="EMBL" id="JAATJA010000001">
    <property type="protein sequence ID" value="NJB66485.1"/>
    <property type="molecule type" value="Genomic_DNA"/>
</dbReference>
<feature type="transmembrane region" description="Helical" evidence="8">
    <location>
        <begin position="394"/>
        <end position="419"/>
    </location>
</feature>
<proteinExistence type="inferred from homology"/>
<evidence type="ECO:0000256" key="2">
    <source>
        <dbReference type="ARBA" id="ARBA00022448"/>
    </source>
</evidence>
<dbReference type="GO" id="GO:0055085">
    <property type="term" value="P:transmembrane transport"/>
    <property type="evidence" value="ECO:0007669"/>
    <property type="project" value="InterPro"/>
</dbReference>
<dbReference type="GO" id="GO:0005886">
    <property type="term" value="C:plasma membrane"/>
    <property type="evidence" value="ECO:0007669"/>
    <property type="project" value="UniProtKB-SubCell"/>
</dbReference>
<evidence type="ECO:0000256" key="5">
    <source>
        <dbReference type="ARBA" id="ARBA00022692"/>
    </source>
</evidence>
<dbReference type="Proteomes" id="UP000580856">
    <property type="component" value="Unassembled WGS sequence"/>
</dbReference>
<organism evidence="10 11">
    <name type="scientific">Desulfobaculum xiamenense</name>
    <dbReference type="NCBI Taxonomy" id="995050"/>
    <lineage>
        <taxon>Bacteria</taxon>
        <taxon>Pseudomonadati</taxon>
        <taxon>Thermodesulfobacteriota</taxon>
        <taxon>Desulfovibrionia</taxon>
        <taxon>Desulfovibrionales</taxon>
        <taxon>Desulfovibrionaceae</taxon>
        <taxon>Desulfobaculum</taxon>
    </lineage>
</organism>
<name>A0A846QM26_9BACT</name>
<feature type="transmembrane region" description="Helical" evidence="8">
    <location>
        <begin position="431"/>
        <end position="450"/>
    </location>
</feature>
<feature type="transmembrane region" description="Helical" evidence="8">
    <location>
        <begin position="153"/>
        <end position="173"/>
    </location>
</feature>
<evidence type="ECO:0000259" key="9">
    <source>
        <dbReference type="PROSITE" id="PS50928"/>
    </source>
</evidence>
<accession>A0A846QM26</accession>
<feature type="transmembrane region" description="Helical" evidence="8">
    <location>
        <begin position="359"/>
        <end position="382"/>
    </location>
</feature>
<dbReference type="RefSeq" id="WP_167939619.1">
    <property type="nucleotide sequence ID" value="NZ_JAATJA010000001.1"/>
</dbReference>
<feature type="transmembrane region" description="Helical" evidence="8">
    <location>
        <begin position="252"/>
        <end position="278"/>
    </location>
</feature>
<protein>
    <submittedName>
        <fullName evidence="10">Thiamine transport system permease protein</fullName>
    </submittedName>
</protein>
<feature type="transmembrane region" description="Helical" evidence="8">
    <location>
        <begin position="21"/>
        <end position="45"/>
    </location>
</feature>
<keyword evidence="4" id="KW-0997">Cell inner membrane</keyword>
<sequence length="564" mass="61115">MVGPSATEEQAIRLKPALLPALPPLLFLAVFYFHPLLSIFGLGLFPDGTFDTDRLRGLVASDYYLRTLWFTTWQAAASTALTLALATPAAYVFSHYEFPGRRILRTLTGIPFVLPTIVVAAAFRALLGPKGLVNETLMALFTLDAPPIRLDNTIWIILLAHVFYNFTVVLRIVGGFWSKLDPSLVEAARMLGASRLRAFREVTLPLLAPALITSGLLVFIFCFCSFGVILVLGGSRFATLEVAIYRQAVHIFNLPMAAALSLVQILFTFCLMWAYTWLQRRTGHRLRQSARPVARPCACLRERLAVVSQVAVVCVLAGLPLAALVLQSLRTPHGMGADFYETLFTTSESSLFFVPPMAAIGNSVAFATAALALALILGLCAAQALDKSSGRIGALLDPLFMLPLSTSAVTLGFGFIIALDEPPLDLRSSLALVPLAHALVAFPFVVRTILPVMRSIPANLREAAAMLGASPWRVWRLVDLPILGRAVAAAAVFAFTVSLGEFGATVFVARPQTPTMPLAIYRFLGQPGVLNYGQAMAMSSLLMLVTAAGFLVLETFTPREWGEF</sequence>
<evidence type="ECO:0000256" key="1">
    <source>
        <dbReference type="ARBA" id="ARBA00004429"/>
    </source>
</evidence>
<keyword evidence="11" id="KW-1185">Reference proteome</keyword>
<dbReference type="InterPro" id="IPR035906">
    <property type="entry name" value="MetI-like_sf"/>
</dbReference>
<comment type="caution">
    <text evidence="10">The sequence shown here is derived from an EMBL/GenBank/DDBJ whole genome shotgun (WGS) entry which is preliminary data.</text>
</comment>
<evidence type="ECO:0000313" key="11">
    <source>
        <dbReference type="Proteomes" id="UP000580856"/>
    </source>
</evidence>
<dbReference type="CDD" id="cd06261">
    <property type="entry name" value="TM_PBP2"/>
    <property type="match status" value="2"/>
</dbReference>
<feature type="transmembrane region" description="Helical" evidence="8">
    <location>
        <begin position="482"/>
        <end position="509"/>
    </location>
</feature>
<dbReference type="Pfam" id="PF00528">
    <property type="entry name" value="BPD_transp_1"/>
    <property type="match status" value="2"/>
</dbReference>
<dbReference type="PANTHER" id="PTHR43357:SF4">
    <property type="entry name" value="INNER MEMBRANE ABC TRANSPORTER PERMEASE PROTEIN YDCV"/>
    <property type="match status" value="1"/>
</dbReference>
<feature type="transmembrane region" description="Helical" evidence="8">
    <location>
        <begin position="106"/>
        <end position="127"/>
    </location>
</feature>
<feature type="transmembrane region" description="Helical" evidence="8">
    <location>
        <begin position="73"/>
        <end position="94"/>
    </location>
</feature>
<keyword evidence="5 8" id="KW-0812">Transmembrane</keyword>
<dbReference type="AlphaFoldDB" id="A0A846QM26"/>
<feature type="transmembrane region" description="Helical" evidence="8">
    <location>
        <begin position="529"/>
        <end position="553"/>
    </location>
</feature>
<dbReference type="PROSITE" id="PS50928">
    <property type="entry name" value="ABC_TM1"/>
    <property type="match status" value="2"/>
</dbReference>
<feature type="domain" description="ABC transmembrane type-1" evidence="9">
    <location>
        <begin position="360"/>
        <end position="553"/>
    </location>
</feature>
<feature type="transmembrane region" description="Helical" evidence="8">
    <location>
        <begin position="304"/>
        <end position="326"/>
    </location>
</feature>
<evidence type="ECO:0000256" key="7">
    <source>
        <dbReference type="ARBA" id="ARBA00023136"/>
    </source>
</evidence>